<dbReference type="InterPro" id="IPR001127">
    <property type="entry name" value="PTS_EIIA_1_perm"/>
</dbReference>
<evidence type="ECO:0000256" key="5">
    <source>
        <dbReference type="ARBA" id="ARBA00022683"/>
    </source>
</evidence>
<accession>A0A1G6M1F0</accession>
<keyword evidence="5" id="KW-0598">Phosphotransferase system</keyword>
<dbReference type="OrthoDB" id="9769191at2"/>
<evidence type="ECO:0000256" key="4">
    <source>
        <dbReference type="ARBA" id="ARBA00022679"/>
    </source>
</evidence>
<dbReference type="EMBL" id="FMYW01000008">
    <property type="protein sequence ID" value="SDC49362.1"/>
    <property type="molecule type" value="Genomic_DNA"/>
</dbReference>
<keyword evidence="9" id="KW-1185">Reference proteome</keyword>
<dbReference type="AlphaFoldDB" id="A0A1G6M1F0"/>
<feature type="domain" description="PTS EIIA type-1" evidence="7">
    <location>
        <begin position="29"/>
        <end position="133"/>
    </location>
</feature>
<protein>
    <submittedName>
        <fullName evidence="8">PTS system, glucose subfamily, IIA component</fullName>
    </submittedName>
</protein>
<evidence type="ECO:0000256" key="6">
    <source>
        <dbReference type="ARBA" id="ARBA00022777"/>
    </source>
</evidence>
<sequence length="158" mass="16977">MFGSLFGKKKDTFASPFTGTLCSITETPDEAFAEKMNGDGFMVQPADGDVFAPADSTVNFVFETKHAMGLTTKDGREYMLHIGIDTVNLKGNGFTVFVKDGQAVKKGDKLMTFDTAYVKANAPSDACLCVFTDLPEGKEVALLKSGKVKALEDAVEIL</sequence>
<evidence type="ECO:0000259" key="7">
    <source>
        <dbReference type="PROSITE" id="PS51093"/>
    </source>
</evidence>
<dbReference type="InterPro" id="IPR011055">
    <property type="entry name" value="Dup_hybrid_motif"/>
</dbReference>
<gene>
    <name evidence="8" type="ORF">SAMN04487864_108133</name>
</gene>
<dbReference type="NCBIfam" id="TIGR00830">
    <property type="entry name" value="PTBA"/>
    <property type="match status" value="1"/>
</dbReference>
<evidence type="ECO:0000256" key="3">
    <source>
        <dbReference type="ARBA" id="ARBA00022597"/>
    </source>
</evidence>
<name>A0A1G6M1F0_9FIRM</name>
<keyword evidence="6" id="KW-0418">Kinase</keyword>
<evidence type="ECO:0000256" key="1">
    <source>
        <dbReference type="ARBA" id="ARBA00004496"/>
    </source>
</evidence>
<keyword evidence="4" id="KW-0808">Transferase</keyword>
<organism evidence="8 9">
    <name type="scientific">Succiniclasticum ruminis</name>
    <dbReference type="NCBI Taxonomy" id="40841"/>
    <lineage>
        <taxon>Bacteria</taxon>
        <taxon>Bacillati</taxon>
        <taxon>Bacillota</taxon>
        <taxon>Negativicutes</taxon>
        <taxon>Acidaminococcales</taxon>
        <taxon>Acidaminococcaceae</taxon>
        <taxon>Succiniclasticum</taxon>
    </lineage>
</organism>
<dbReference type="Pfam" id="PF00358">
    <property type="entry name" value="PTS_EIIA_1"/>
    <property type="match status" value="1"/>
</dbReference>
<dbReference type="PANTHER" id="PTHR45008">
    <property type="entry name" value="PTS SYSTEM GLUCOSE-SPECIFIC EIIA COMPONENT"/>
    <property type="match status" value="1"/>
</dbReference>
<reference evidence="9" key="1">
    <citation type="submission" date="2016-10" db="EMBL/GenBank/DDBJ databases">
        <authorList>
            <person name="Varghese N."/>
            <person name="Submissions S."/>
        </authorList>
    </citation>
    <scope>NUCLEOTIDE SEQUENCE [LARGE SCALE GENOMIC DNA]</scope>
    <source>
        <strain evidence="9">DSM 11005</strain>
    </source>
</reference>
<dbReference type="Proteomes" id="UP000198943">
    <property type="component" value="Unassembled WGS sequence"/>
</dbReference>
<dbReference type="SUPFAM" id="SSF51261">
    <property type="entry name" value="Duplicated hybrid motif"/>
    <property type="match status" value="1"/>
</dbReference>
<dbReference type="PANTHER" id="PTHR45008:SF1">
    <property type="entry name" value="PTS SYSTEM GLUCOSE-SPECIFIC EIIA COMPONENT"/>
    <property type="match status" value="1"/>
</dbReference>
<evidence type="ECO:0000256" key="2">
    <source>
        <dbReference type="ARBA" id="ARBA00022448"/>
    </source>
</evidence>
<evidence type="ECO:0000313" key="9">
    <source>
        <dbReference type="Proteomes" id="UP000198943"/>
    </source>
</evidence>
<dbReference type="FunFam" id="2.70.70.10:FF:000001">
    <property type="entry name" value="PTS system glucose-specific IIA component"/>
    <property type="match status" value="1"/>
</dbReference>
<dbReference type="RefSeq" id="WP_093730447.1">
    <property type="nucleotide sequence ID" value="NZ_FMYW01000008.1"/>
</dbReference>
<comment type="subcellular location">
    <subcellularLocation>
        <location evidence="1">Cytoplasm</location>
    </subcellularLocation>
</comment>
<dbReference type="Gene3D" id="2.70.70.10">
    <property type="entry name" value="Glucose Permease (Domain IIA)"/>
    <property type="match status" value="1"/>
</dbReference>
<dbReference type="GO" id="GO:0005737">
    <property type="term" value="C:cytoplasm"/>
    <property type="evidence" value="ECO:0007669"/>
    <property type="project" value="UniProtKB-SubCell"/>
</dbReference>
<keyword evidence="3" id="KW-0762">Sugar transport</keyword>
<proteinExistence type="predicted"/>
<dbReference type="GO" id="GO:0009401">
    <property type="term" value="P:phosphoenolpyruvate-dependent sugar phosphotransferase system"/>
    <property type="evidence" value="ECO:0007669"/>
    <property type="project" value="UniProtKB-KW"/>
</dbReference>
<dbReference type="InterPro" id="IPR050890">
    <property type="entry name" value="PTS_EIIA_component"/>
</dbReference>
<evidence type="ECO:0000313" key="8">
    <source>
        <dbReference type="EMBL" id="SDC49362.1"/>
    </source>
</evidence>
<dbReference type="PROSITE" id="PS51093">
    <property type="entry name" value="PTS_EIIA_TYPE_1"/>
    <property type="match status" value="1"/>
</dbReference>
<keyword evidence="2" id="KW-0813">Transport</keyword>
<dbReference type="GO" id="GO:0016301">
    <property type="term" value="F:kinase activity"/>
    <property type="evidence" value="ECO:0007669"/>
    <property type="project" value="UniProtKB-KW"/>
</dbReference>